<accession>A0A8K1C2R5</accession>
<dbReference type="Proteomes" id="UP000794436">
    <property type="component" value="Unassembled WGS sequence"/>
</dbReference>
<reference evidence="2" key="1">
    <citation type="submission" date="2019-03" db="EMBL/GenBank/DDBJ databases">
        <title>Long read genome sequence of the mycoparasitic Pythium oligandrum ATCC 38472 isolated from sugarbeet rhizosphere.</title>
        <authorList>
            <person name="Gaulin E."/>
        </authorList>
    </citation>
    <scope>NUCLEOTIDE SEQUENCE</scope>
    <source>
        <strain evidence="2">ATCC 38472_TT</strain>
    </source>
</reference>
<comment type="caution">
    <text evidence="2">The sequence shown here is derived from an EMBL/GenBank/DDBJ whole genome shotgun (WGS) entry which is preliminary data.</text>
</comment>
<dbReference type="AlphaFoldDB" id="A0A8K1C2R5"/>
<proteinExistence type="predicted"/>
<gene>
    <name evidence="2" type="ORF">Poli38472_013263</name>
</gene>
<evidence type="ECO:0000313" key="3">
    <source>
        <dbReference type="Proteomes" id="UP000794436"/>
    </source>
</evidence>
<feature type="region of interest" description="Disordered" evidence="1">
    <location>
        <begin position="304"/>
        <end position="324"/>
    </location>
</feature>
<sequence>MLLPTPPLRRVHRASGVVRRAFNASSVRVASSVLPAPRQDPGQQRRGFLTDRAATMYWMKRAKILQIVGRMIVAYPQMHNINDPNAAINRLFAKDAGERERAFMFVLSQLPPDEAIDLHEFLHGAQDAARVVYETLYNGEDGGFLAQLATPACLEQWQSKVEQQRKTLALDATATLTLDRLDFQDVSVSEVNYTYGDAKEEEERTEDATASRVDDSIQDEPTHSTTDEPTAVPRPHSKFLMYEAMELKVQYDVVEHLQVHDGSNDPRNVAFRTTFQWAFDTDVSRAELVDWVITESSSFASALVEDEETEDSQLIAANDTTNGR</sequence>
<dbReference type="OrthoDB" id="164008at2759"/>
<feature type="region of interest" description="Disordered" evidence="1">
    <location>
        <begin position="196"/>
        <end position="235"/>
    </location>
</feature>
<evidence type="ECO:0008006" key="4">
    <source>
        <dbReference type="Google" id="ProtNLM"/>
    </source>
</evidence>
<dbReference type="EMBL" id="SPLM01000148">
    <property type="protein sequence ID" value="TMW55372.1"/>
    <property type="molecule type" value="Genomic_DNA"/>
</dbReference>
<name>A0A8K1C2R5_PYTOL</name>
<protein>
    <recommendedName>
        <fullName evidence="4">Tim44-like domain-containing protein</fullName>
    </recommendedName>
</protein>
<keyword evidence="3" id="KW-1185">Reference proteome</keyword>
<feature type="compositionally biased region" description="Basic and acidic residues" evidence="1">
    <location>
        <begin position="197"/>
        <end position="226"/>
    </location>
</feature>
<evidence type="ECO:0000313" key="2">
    <source>
        <dbReference type="EMBL" id="TMW55372.1"/>
    </source>
</evidence>
<organism evidence="2 3">
    <name type="scientific">Pythium oligandrum</name>
    <name type="common">Mycoparasitic fungus</name>
    <dbReference type="NCBI Taxonomy" id="41045"/>
    <lineage>
        <taxon>Eukaryota</taxon>
        <taxon>Sar</taxon>
        <taxon>Stramenopiles</taxon>
        <taxon>Oomycota</taxon>
        <taxon>Peronosporomycetes</taxon>
        <taxon>Pythiales</taxon>
        <taxon>Pythiaceae</taxon>
        <taxon>Pythium</taxon>
    </lineage>
</organism>
<evidence type="ECO:0000256" key="1">
    <source>
        <dbReference type="SAM" id="MobiDB-lite"/>
    </source>
</evidence>